<organism evidence="3 4">
    <name type="scientific">Amycolatopsis panacis</name>
    <dbReference type="NCBI Taxonomy" id="2340917"/>
    <lineage>
        <taxon>Bacteria</taxon>
        <taxon>Bacillati</taxon>
        <taxon>Actinomycetota</taxon>
        <taxon>Actinomycetes</taxon>
        <taxon>Pseudonocardiales</taxon>
        <taxon>Pseudonocardiaceae</taxon>
        <taxon>Amycolatopsis</taxon>
    </lineage>
</organism>
<dbReference type="GO" id="GO:0005524">
    <property type="term" value="F:ATP binding"/>
    <property type="evidence" value="ECO:0007669"/>
    <property type="project" value="UniProtKB-KW"/>
</dbReference>
<name>A0A419IBT5_9PSEU</name>
<feature type="region of interest" description="Disordered" evidence="1">
    <location>
        <begin position="823"/>
        <end position="843"/>
    </location>
</feature>
<protein>
    <submittedName>
        <fullName evidence="3">ATP-binding protein</fullName>
    </submittedName>
</protein>
<dbReference type="OrthoDB" id="3878130at2"/>
<comment type="caution">
    <text evidence="3">The sequence shown here is derived from an EMBL/GenBank/DDBJ whole genome shotgun (WGS) entry which is preliminary data.</text>
</comment>
<sequence length="1751" mass="189161">MGLRPTHLGYAYQDLLTAIRLVDVMLGLAPTVIVDTKSHKGDRFDDITCEWAVGGRQRIQIKHTSHDARALTTKTFSEDGRSLQLGAIITSAWEDLQQHPETTYRIVLRDVSPEEDELTTVLRRCRPGEDPGPVMHGVASTRMRFDADRLMASAPWQAVLATVADDVVRRVCDVLVVDVGLPACSLDLRAPGPAEQGLLRRVSDELGAGRPPNSNRSPEDVASALIEAAKSARSLQGTVTAQDLIRRLDLTVDFGAVREGHPVDKNTAITRPSAVESVLDALNEVASEGGVVTITGGPGVGKSWLCEQLADQLGDERSIVARHHCWLGAADSDRERRVLTEVAIGSLLRQLEAAAPAAVAGLRPRYAATQETLAAAVKAVRDAVPERRLILIVDGLDHVTRVRGRTQGAAFDTPDDPAALLVEELSAVELPPGTVLVVASQPGAHLASVSGVTVSLPPLERAEVHHLADRLGLLAAIHSDSADEALEDMTDAAIELIHTRSRGNALYATYLCRQALGPSPVLGGDGTSPQDDPLDRLRDVPATADDLDDYYSYLLSGLTDGQQMAVSLLAVCDFAVSTDELRDIFPAIRLSPSALSTIAPIVIQQPGLGGLRIHHESFSRYVRERTDAAGLAQVRGAAVAWLTQRGFFTDIRAFRHLPELLVALDRDTELSSFIEPDFVANAIAGLQPPATITHVLRLIARRAAARLDWPLLVRCVELRRAAYTYETEHISQTLVDYADVIVALRGADAVAASLVYDGMSTVEPRWGLQLCSAVDTAGAAAPWDIYLDRWEQHGHRDNTHYGHERDDDLDLVLQLGYLRLPNRRAPDFDESGENPPTSREQQLADHLGRDNLPPLRRLLDVFIAGLDAPFVLNAARLVVDPRRRAAILLHLADVAAARNLGLPAADDLAMEAWLSSPTTDPLRMLRHGIPADKVVVATAGSNMDAALRELTATVLDEVTSTRPEVLRQWLTLLNLAHATDRQAPLRLFPRLEGPGFYRAWLRFTATTVGLREDVAAGATSSVEASTTVRVALERLAQEADHFTGKPRACDLWSIHSLVHEVFEDALALVIEPDLDDTLRSLIAISDGTTTSLMGMAGSGPLTITDLLTILGRTVDNAGAATVQRLMNRLRNEREAGGATYPEFALFELEMAGICLAAGDREEALKCWKRSARYAACYGSHKDLTLLELLDPLPNLAAADLSSAQARLARIRDVTYLVTQHTDGRETRHFPRQWWELLADLHPEAAAVLAAQHLLDDPGLADIRVDAAQHRLLRNHPLDADPVTLAALRIAGGSSARDLDADVALLGRLNTLPAEDPARAAGVLSVLANAITATYDDQTLLYASGDERGPAPSANLSDAAVQLGGNGVPCYQVTPRFEESSSPPHSSGRHNRRCGFVSDQQRPELRSGTAGVISVVRRYVRQRYDSDDASPRRDRDALTNIVGWKLVETANQKGTDVALRFLNRIAEAFTGLDDSTMLAEVATGLDLRRPGTDDRLDRLASTAYVLAFTRLRGGGGWKTFAGRDRVDLWERAATIDANTAATALANQVVRVLEGKGYATSGIAEAMVAAFAAHSPDPTRPRPETALACWDAAMATIAYRVPGTVNGESEVYDPEAPLATGGEVDVALSRLILATITLPDRADRRRALVATTVLLACRPVPAQTAAAHVLTADLGAGPLTWLLSVLRDGLHGRKLLDVLVQQLSRLARCDLLSVRVLAGEILEAAGHHVPNPPATTAHPTLSNALAKNLTWEQ</sequence>
<keyword evidence="4" id="KW-1185">Reference proteome</keyword>
<dbReference type="RefSeq" id="WP_120021296.1">
    <property type="nucleotide sequence ID" value="NZ_QZFV01000003.1"/>
</dbReference>
<dbReference type="InterPro" id="IPR027417">
    <property type="entry name" value="P-loop_NTPase"/>
</dbReference>
<dbReference type="Gene3D" id="3.40.50.300">
    <property type="entry name" value="P-loop containing nucleotide triphosphate hydrolases"/>
    <property type="match status" value="1"/>
</dbReference>
<evidence type="ECO:0000313" key="3">
    <source>
        <dbReference type="EMBL" id="RJQ92768.1"/>
    </source>
</evidence>
<feature type="domain" description="Orc1-like AAA ATPase" evidence="2">
    <location>
        <begin position="273"/>
        <end position="398"/>
    </location>
</feature>
<evidence type="ECO:0000256" key="1">
    <source>
        <dbReference type="SAM" id="MobiDB-lite"/>
    </source>
</evidence>
<keyword evidence="3" id="KW-0547">Nucleotide-binding</keyword>
<dbReference type="Proteomes" id="UP000285112">
    <property type="component" value="Unassembled WGS sequence"/>
</dbReference>
<evidence type="ECO:0000313" key="4">
    <source>
        <dbReference type="Proteomes" id="UP000285112"/>
    </source>
</evidence>
<evidence type="ECO:0000259" key="2">
    <source>
        <dbReference type="Pfam" id="PF13191"/>
    </source>
</evidence>
<feature type="region of interest" description="Disordered" evidence="1">
    <location>
        <begin position="1375"/>
        <end position="1404"/>
    </location>
</feature>
<dbReference type="EMBL" id="QZFV01000003">
    <property type="protein sequence ID" value="RJQ92768.1"/>
    <property type="molecule type" value="Genomic_DNA"/>
</dbReference>
<dbReference type="Pfam" id="PF13191">
    <property type="entry name" value="AAA_16"/>
    <property type="match status" value="1"/>
</dbReference>
<dbReference type="InterPro" id="IPR041664">
    <property type="entry name" value="AAA_16"/>
</dbReference>
<reference evidence="3 4" key="1">
    <citation type="submission" date="2018-09" db="EMBL/GenBank/DDBJ databases">
        <title>YIM PH 21725 draft genome.</title>
        <authorList>
            <person name="Miao C."/>
        </authorList>
    </citation>
    <scope>NUCLEOTIDE SEQUENCE [LARGE SCALE GENOMIC DNA]</scope>
    <source>
        <strain evidence="4">YIM PH21725</strain>
    </source>
</reference>
<dbReference type="SUPFAM" id="SSF52540">
    <property type="entry name" value="P-loop containing nucleoside triphosphate hydrolases"/>
    <property type="match status" value="1"/>
</dbReference>
<gene>
    <name evidence="3" type="ORF">D5S19_00180</name>
</gene>
<accession>A0A419IBT5</accession>
<keyword evidence="3" id="KW-0067">ATP-binding</keyword>
<proteinExistence type="predicted"/>